<feature type="domain" description="C2H2-type" evidence="18">
    <location>
        <begin position="421"/>
        <end position="448"/>
    </location>
</feature>
<dbReference type="InterPro" id="IPR001909">
    <property type="entry name" value="KRAB"/>
</dbReference>
<dbReference type="SMART" id="SM00349">
    <property type="entry name" value="KRAB"/>
    <property type="match status" value="1"/>
</dbReference>
<evidence type="ECO:0000256" key="16">
    <source>
        <dbReference type="PROSITE-ProRule" id="PRU00042"/>
    </source>
</evidence>
<dbReference type="FunFam" id="3.30.160.60:FF:000485">
    <property type="entry name" value="Zinc finger protein 90 homolog"/>
    <property type="match status" value="1"/>
</dbReference>
<evidence type="ECO:0000259" key="19">
    <source>
        <dbReference type="PROSITE" id="PS50805"/>
    </source>
</evidence>
<comment type="similarity">
    <text evidence="2">Belongs to the krueppel C2H2-type zinc-finger protein family.</text>
</comment>
<dbReference type="SUPFAM" id="SSF57667">
    <property type="entry name" value="beta-beta-alpha zinc fingers"/>
    <property type="match status" value="8"/>
</dbReference>
<evidence type="ECO:0000256" key="12">
    <source>
        <dbReference type="ARBA" id="ARBA00023163"/>
    </source>
</evidence>
<evidence type="ECO:0000256" key="15">
    <source>
        <dbReference type="ARBA" id="ARBA00065435"/>
    </source>
</evidence>
<keyword evidence="10" id="KW-0805">Transcription regulation</keyword>
<feature type="domain" description="C2H2-type" evidence="18">
    <location>
        <begin position="337"/>
        <end position="364"/>
    </location>
</feature>
<keyword evidence="3" id="KW-0678">Repressor</keyword>
<dbReference type="FunFam" id="3.30.160.60:FF:000934">
    <property type="entry name" value="zinc finger protein 90 homolog"/>
    <property type="match status" value="2"/>
</dbReference>
<keyword evidence="9" id="KW-0832">Ubl conjugation</keyword>
<evidence type="ECO:0000256" key="13">
    <source>
        <dbReference type="ARBA" id="ARBA00023242"/>
    </source>
</evidence>
<feature type="region of interest" description="Disordered" evidence="17">
    <location>
        <begin position="148"/>
        <end position="168"/>
    </location>
</feature>
<dbReference type="CTD" id="146198"/>
<organism evidence="20 21">
    <name type="scientific">Neophocaena asiaeorientalis asiaeorientalis</name>
    <name type="common">Yangtze finless porpoise</name>
    <name type="synonym">Neophocaena phocaenoides subsp. asiaeorientalis</name>
    <dbReference type="NCBI Taxonomy" id="1706337"/>
    <lineage>
        <taxon>Eukaryota</taxon>
        <taxon>Metazoa</taxon>
        <taxon>Chordata</taxon>
        <taxon>Craniata</taxon>
        <taxon>Vertebrata</taxon>
        <taxon>Euteleostomi</taxon>
        <taxon>Mammalia</taxon>
        <taxon>Eutheria</taxon>
        <taxon>Laurasiatheria</taxon>
        <taxon>Artiodactyla</taxon>
        <taxon>Whippomorpha</taxon>
        <taxon>Cetacea</taxon>
        <taxon>Odontoceti</taxon>
        <taxon>Phocoenidae</taxon>
        <taxon>Neophocaena</taxon>
    </lineage>
</organism>
<evidence type="ECO:0000256" key="11">
    <source>
        <dbReference type="ARBA" id="ARBA00023125"/>
    </source>
</evidence>
<keyword evidence="11" id="KW-0238">DNA-binding</keyword>
<keyword evidence="12" id="KW-0804">Transcription</keyword>
<evidence type="ECO:0000256" key="5">
    <source>
        <dbReference type="ARBA" id="ARBA00022723"/>
    </source>
</evidence>
<proteinExistence type="inferred from homology"/>
<evidence type="ECO:0000256" key="3">
    <source>
        <dbReference type="ARBA" id="ARBA00022491"/>
    </source>
</evidence>
<dbReference type="AlphaFoldDB" id="A0A341AL65"/>
<dbReference type="InterPro" id="IPR036236">
    <property type="entry name" value="Znf_C2H2_sf"/>
</dbReference>
<feature type="domain" description="C2H2-type" evidence="18">
    <location>
        <begin position="365"/>
        <end position="392"/>
    </location>
</feature>
<comment type="subunit">
    <text evidence="15">Interacts (via N- and C-termini) with REST (via zinc-finger DNA-binding domain); the interaction inhibits REST repressor activity.</text>
</comment>
<dbReference type="STRING" id="1706337.A0A341AL65"/>
<keyword evidence="7 16" id="KW-0863">Zinc-finger</keyword>
<evidence type="ECO:0000256" key="17">
    <source>
        <dbReference type="SAM" id="MobiDB-lite"/>
    </source>
</evidence>
<dbReference type="FunFam" id="3.30.160.60:FF:000568">
    <property type="entry name" value="zinc finger protein 90 homolog"/>
    <property type="match status" value="2"/>
</dbReference>
<name>A0A341AL65_NEOAA</name>
<evidence type="ECO:0000313" key="20">
    <source>
        <dbReference type="Proteomes" id="UP000252040"/>
    </source>
</evidence>
<feature type="domain" description="C2H2-type" evidence="18">
    <location>
        <begin position="449"/>
        <end position="476"/>
    </location>
</feature>
<evidence type="ECO:0000313" key="21">
    <source>
        <dbReference type="RefSeq" id="XP_024589897.1"/>
    </source>
</evidence>
<feature type="region of interest" description="Disordered" evidence="17">
    <location>
        <begin position="1"/>
        <end position="71"/>
    </location>
</feature>
<dbReference type="GO" id="GO:0005634">
    <property type="term" value="C:nucleus"/>
    <property type="evidence" value="ECO:0007669"/>
    <property type="project" value="UniProtKB-SubCell"/>
</dbReference>
<evidence type="ECO:0000256" key="4">
    <source>
        <dbReference type="ARBA" id="ARBA00022499"/>
    </source>
</evidence>
<keyword evidence="13" id="KW-0539">Nucleus</keyword>
<evidence type="ECO:0000256" key="1">
    <source>
        <dbReference type="ARBA" id="ARBA00004123"/>
    </source>
</evidence>
<feature type="domain" description="C2H2-type" evidence="18">
    <location>
        <begin position="579"/>
        <end position="606"/>
    </location>
</feature>
<dbReference type="FunFam" id="3.30.160.60:FF:002343">
    <property type="entry name" value="Zinc finger protein 33A"/>
    <property type="match status" value="1"/>
</dbReference>
<dbReference type="CDD" id="cd07765">
    <property type="entry name" value="KRAB_A-box"/>
    <property type="match status" value="1"/>
</dbReference>
<dbReference type="RefSeq" id="XP_024589897.1">
    <property type="nucleotide sequence ID" value="XM_024734129.1"/>
</dbReference>
<accession>A0A341AL65</accession>
<dbReference type="InterPro" id="IPR013087">
    <property type="entry name" value="Znf_C2H2_type"/>
</dbReference>
<dbReference type="FunFam" id="3.30.160.60:FF:000060">
    <property type="entry name" value="zinc finger protein 436"/>
    <property type="match status" value="1"/>
</dbReference>
<dbReference type="Pfam" id="PF01352">
    <property type="entry name" value="KRAB"/>
    <property type="match status" value="1"/>
</dbReference>
<dbReference type="GO" id="GO:0000981">
    <property type="term" value="F:DNA-binding transcription factor activity, RNA polymerase II-specific"/>
    <property type="evidence" value="ECO:0007669"/>
    <property type="project" value="TreeGrafter"/>
</dbReference>
<feature type="domain" description="C2H2-type" evidence="18">
    <location>
        <begin position="607"/>
        <end position="634"/>
    </location>
</feature>
<feature type="domain" description="C2H2-type" evidence="18">
    <location>
        <begin position="663"/>
        <end position="690"/>
    </location>
</feature>
<gene>
    <name evidence="21" type="primary">ZFP90</name>
</gene>
<feature type="domain" description="C2H2-type" evidence="18">
    <location>
        <begin position="266"/>
        <end position="293"/>
    </location>
</feature>
<dbReference type="Pfam" id="PF00096">
    <property type="entry name" value="zf-C2H2"/>
    <property type="match status" value="12"/>
</dbReference>
<dbReference type="GO" id="GO:0008270">
    <property type="term" value="F:zinc ion binding"/>
    <property type="evidence" value="ECO:0007669"/>
    <property type="project" value="UniProtKB-KW"/>
</dbReference>
<dbReference type="PANTHER" id="PTHR24384:SF246">
    <property type="entry name" value="GENE, 19965-RELATED"/>
    <property type="match status" value="1"/>
</dbReference>
<dbReference type="Proteomes" id="UP000252040">
    <property type="component" value="Unplaced"/>
</dbReference>
<dbReference type="FunFam" id="3.30.160.60:FF:000052">
    <property type="entry name" value="zinc finger protein 546 isoform X1"/>
    <property type="match status" value="1"/>
</dbReference>
<dbReference type="KEGG" id="nasi:112392394"/>
<keyword evidence="20" id="KW-1185">Reference proteome</keyword>
<keyword evidence="4" id="KW-1017">Isopeptide bond</keyword>
<evidence type="ECO:0000256" key="7">
    <source>
        <dbReference type="ARBA" id="ARBA00022771"/>
    </source>
</evidence>
<keyword evidence="8" id="KW-0862">Zinc</keyword>
<dbReference type="Gene3D" id="3.30.160.60">
    <property type="entry name" value="Classic Zinc Finger"/>
    <property type="match status" value="13"/>
</dbReference>
<dbReference type="FunFam" id="3.30.160.60:FF:002254">
    <property type="entry name" value="Zinc finger protein 540"/>
    <property type="match status" value="1"/>
</dbReference>
<feature type="compositionally biased region" description="Polar residues" evidence="17">
    <location>
        <begin position="152"/>
        <end position="168"/>
    </location>
</feature>
<dbReference type="InParanoid" id="A0A341AL65"/>
<dbReference type="Gene3D" id="6.10.140.140">
    <property type="match status" value="1"/>
</dbReference>
<sequence>MRRRTSGFAPPLQPLSGPGAAKAAPRISELQRTEQAPGTGGAGPSPGPCLGAGPGDAGMAPRPPTARPQESVTFKDVAVNFTQEEWHHMDPAQRRLYRDVMLENYSHLVSLGYQVSKPEVIFKLEQGEEPWIAEGEIQRPFCPDWRTRPEAKSSNQQSISEVSLSTDDPSCATLEDTWDVNGQLERHKENWKRHLGPDASTQKKIITPEEACEQNKFVENSRLNTDLVTQLNIPPRSNECDTLGSNLGHNSDLLSQNNTLAKKKPYKCNKCRKAFIHRSSLTKHEKTHKGDGTFPNGTDQGIYPGKKHHECTDCGKTFLWKTQLTEHQRIHTGEKPFECNVCGKAFRHSSSLGQHENAHTGEKPYQCSLCGKAFQRSSSLVQHQRIHTGEKPYRCNLCGRSFRHGTSLTQHEVTHSGEKPFQCKECGKAFSRCSSLVQHERTHTGEKPFECSICGRAFGQSPSLYKHMRIHKRGKPYQSSNYSIDFKSSSLTQDENTLTEVKSYHCNDCGEDFSHITDFSDHQRIHTGENPYDCEQAFSQQSISHPGEKPYQCNVCGKAFKRSTSFIEHHRIHTGEKPYECNECGEAFSRRSSLTQHERTHTGEKPYECIDCGKAFSQSSSLIQHERTHTGEKPYECNECGRAFRKKTNLHDHQRIHTGEKPYACKECGKNFSRSSALTKHQRIHTRNKL</sequence>
<feature type="domain" description="C2H2-type" evidence="18">
    <location>
        <begin position="504"/>
        <end position="531"/>
    </location>
</feature>
<feature type="domain" description="C2H2-type" evidence="18">
    <location>
        <begin position="309"/>
        <end position="336"/>
    </location>
</feature>
<dbReference type="FunFam" id="3.30.160.60:FF:000737">
    <property type="entry name" value="Zinc finger protein 565"/>
    <property type="match status" value="1"/>
</dbReference>
<dbReference type="InterPro" id="IPR036051">
    <property type="entry name" value="KRAB_dom_sf"/>
</dbReference>
<dbReference type="PROSITE" id="PS50157">
    <property type="entry name" value="ZINC_FINGER_C2H2_2"/>
    <property type="match status" value="13"/>
</dbReference>
<evidence type="ECO:0000256" key="9">
    <source>
        <dbReference type="ARBA" id="ARBA00022843"/>
    </source>
</evidence>
<dbReference type="SMART" id="SM00355">
    <property type="entry name" value="ZnF_C2H2"/>
    <property type="match status" value="13"/>
</dbReference>
<dbReference type="PROSITE" id="PS00028">
    <property type="entry name" value="ZINC_FINGER_C2H2_1"/>
    <property type="match status" value="13"/>
</dbReference>
<dbReference type="PROSITE" id="PS50805">
    <property type="entry name" value="KRAB"/>
    <property type="match status" value="1"/>
</dbReference>
<dbReference type="SUPFAM" id="SSF109640">
    <property type="entry name" value="KRAB domain (Kruppel-associated box)"/>
    <property type="match status" value="1"/>
</dbReference>
<dbReference type="GeneID" id="112392394"/>
<comment type="function">
    <text evidence="14">Inhibits the transcriptional repressor activity of REST by inhibiting its binding to DNA, thereby derepressing transcription of REST target genes.</text>
</comment>
<feature type="domain" description="C2H2-type" evidence="18">
    <location>
        <begin position="551"/>
        <end position="578"/>
    </location>
</feature>
<dbReference type="FunFam" id="3.30.160.60:FF:001157">
    <property type="entry name" value="Zinc finger protein 793"/>
    <property type="match status" value="1"/>
</dbReference>
<protein>
    <submittedName>
        <fullName evidence="21">Zinc finger protein 90 homolog isoform X1</fullName>
    </submittedName>
</protein>
<feature type="domain" description="C2H2-type" evidence="18">
    <location>
        <begin position="393"/>
        <end position="420"/>
    </location>
</feature>
<keyword evidence="6" id="KW-0677">Repeat</keyword>
<evidence type="ECO:0000256" key="8">
    <source>
        <dbReference type="ARBA" id="ARBA00022833"/>
    </source>
</evidence>
<dbReference type="FunCoup" id="A0A341AL65">
    <property type="interactions" value="72"/>
</dbReference>
<feature type="compositionally biased region" description="Gly residues" evidence="17">
    <location>
        <begin position="38"/>
        <end position="56"/>
    </location>
</feature>
<dbReference type="GO" id="GO:0000978">
    <property type="term" value="F:RNA polymerase II cis-regulatory region sequence-specific DNA binding"/>
    <property type="evidence" value="ECO:0007669"/>
    <property type="project" value="TreeGrafter"/>
</dbReference>
<reference evidence="21" key="1">
    <citation type="submission" date="2025-08" db="UniProtKB">
        <authorList>
            <consortium name="RefSeq"/>
        </authorList>
    </citation>
    <scope>IDENTIFICATION</scope>
    <source>
        <tissue evidence="21">Meat</tissue>
    </source>
</reference>
<evidence type="ECO:0000259" key="18">
    <source>
        <dbReference type="PROSITE" id="PS50157"/>
    </source>
</evidence>
<evidence type="ECO:0000256" key="2">
    <source>
        <dbReference type="ARBA" id="ARBA00006991"/>
    </source>
</evidence>
<evidence type="ECO:0000256" key="14">
    <source>
        <dbReference type="ARBA" id="ARBA00056474"/>
    </source>
</evidence>
<evidence type="ECO:0000256" key="10">
    <source>
        <dbReference type="ARBA" id="ARBA00023015"/>
    </source>
</evidence>
<dbReference type="FunFam" id="3.30.160.60:FF:000338">
    <property type="entry name" value="zinc finger protein 383"/>
    <property type="match status" value="1"/>
</dbReference>
<dbReference type="PANTHER" id="PTHR24384">
    <property type="entry name" value="FINGER PUTATIVE TRANSCRIPTION FACTOR FAMILY-RELATED"/>
    <property type="match status" value="1"/>
</dbReference>
<dbReference type="FunFam" id="3.30.160.60:FF:000325">
    <property type="entry name" value="ZFP90 zinc finger protein"/>
    <property type="match status" value="1"/>
</dbReference>
<comment type="subcellular location">
    <subcellularLocation>
        <location evidence="1">Nucleus</location>
    </subcellularLocation>
</comment>
<feature type="domain" description="KRAB" evidence="19">
    <location>
        <begin position="72"/>
        <end position="143"/>
    </location>
</feature>
<feature type="domain" description="C2H2-type" evidence="18">
    <location>
        <begin position="635"/>
        <end position="662"/>
    </location>
</feature>
<evidence type="ECO:0000256" key="6">
    <source>
        <dbReference type="ARBA" id="ARBA00022737"/>
    </source>
</evidence>
<keyword evidence="5" id="KW-0479">Metal-binding</keyword>
<dbReference type="GO" id="GO:0045893">
    <property type="term" value="P:positive regulation of DNA-templated transcription"/>
    <property type="evidence" value="ECO:0007669"/>
    <property type="project" value="UniProtKB-ARBA"/>
</dbReference>
<dbReference type="InterPro" id="IPR050752">
    <property type="entry name" value="C2H2-ZF_domain"/>
</dbReference>